<dbReference type="RefSeq" id="WP_201837676.1">
    <property type="nucleotide sequence ID" value="NZ_JAERRK010000010.1"/>
</dbReference>
<evidence type="ECO:0000256" key="1">
    <source>
        <dbReference type="SAM" id="MobiDB-lite"/>
    </source>
</evidence>
<dbReference type="EMBL" id="JAERRK010000010">
    <property type="protein sequence ID" value="MBL1084349.1"/>
    <property type="molecule type" value="Genomic_DNA"/>
</dbReference>
<evidence type="ECO:0000313" key="2">
    <source>
        <dbReference type="EMBL" id="MBL1084349.1"/>
    </source>
</evidence>
<evidence type="ECO:0000313" key="3">
    <source>
        <dbReference type="Proteomes" id="UP000661858"/>
    </source>
</evidence>
<gene>
    <name evidence="2" type="ORF">JK359_20665</name>
</gene>
<feature type="region of interest" description="Disordered" evidence="1">
    <location>
        <begin position="1"/>
        <end position="20"/>
    </location>
</feature>
<sequence>MSTSTPEESRSSSDDVCTPDALLHSAPARDVTPEDLVMAAGRDVTPKTLDWARRKLESEGPAAIEKLLP</sequence>
<comment type="caution">
    <text evidence="2">The sequence shown here is derived from an EMBL/GenBank/DDBJ whole genome shotgun (WGS) entry which is preliminary data.</text>
</comment>
<dbReference type="AlphaFoldDB" id="A0A937ELR0"/>
<proteinExistence type="predicted"/>
<keyword evidence="3" id="KW-1185">Reference proteome</keyword>
<organism evidence="2 3">
    <name type="scientific">Streptomyces actinomycinicus</name>
    <dbReference type="NCBI Taxonomy" id="1695166"/>
    <lineage>
        <taxon>Bacteria</taxon>
        <taxon>Bacillati</taxon>
        <taxon>Actinomycetota</taxon>
        <taxon>Actinomycetes</taxon>
        <taxon>Kitasatosporales</taxon>
        <taxon>Streptomycetaceae</taxon>
        <taxon>Streptomyces</taxon>
    </lineage>
</organism>
<reference evidence="2" key="1">
    <citation type="submission" date="2021-01" db="EMBL/GenBank/DDBJ databases">
        <title>WGS of actinomycetes isolated from Thailand.</title>
        <authorList>
            <person name="Thawai C."/>
        </authorList>
    </citation>
    <scope>NUCLEOTIDE SEQUENCE</scope>
    <source>
        <strain evidence="2">RCU-197</strain>
    </source>
</reference>
<dbReference type="Proteomes" id="UP000661858">
    <property type="component" value="Unassembled WGS sequence"/>
</dbReference>
<accession>A0A937ELR0</accession>
<name>A0A937ELR0_9ACTN</name>
<protein>
    <submittedName>
        <fullName evidence="2">Uncharacterized protein</fullName>
    </submittedName>
</protein>